<sequence length="41" mass="4837">MFLSFRAKTWQTRTVKISKMTLVKLRTFILLTGQNVSYVTK</sequence>
<organism evidence="1">
    <name type="scientific">Anguilla anguilla</name>
    <name type="common">European freshwater eel</name>
    <name type="synonym">Muraena anguilla</name>
    <dbReference type="NCBI Taxonomy" id="7936"/>
    <lineage>
        <taxon>Eukaryota</taxon>
        <taxon>Metazoa</taxon>
        <taxon>Chordata</taxon>
        <taxon>Craniata</taxon>
        <taxon>Vertebrata</taxon>
        <taxon>Euteleostomi</taxon>
        <taxon>Actinopterygii</taxon>
        <taxon>Neopterygii</taxon>
        <taxon>Teleostei</taxon>
        <taxon>Anguilliformes</taxon>
        <taxon>Anguillidae</taxon>
        <taxon>Anguilla</taxon>
    </lineage>
</organism>
<reference evidence="1" key="1">
    <citation type="submission" date="2014-11" db="EMBL/GenBank/DDBJ databases">
        <authorList>
            <person name="Amaro Gonzalez C."/>
        </authorList>
    </citation>
    <scope>NUCLEOTIDE SEQUENCE</scope>
</reference>
<evidence type="ECO:0000313" key="1">
    <source>
        <dbReference type="EMBL" id="JAH39845.1"/>
    </source>
</evidence>
<name>A0A0E9SGQ9_ANGAN</name>
<dbReference type="AlphaFoldDB" id="A0A0E9SGQ9"/>
<proteinExistence type="predicted"/>
<reference evidence="1" key="2">
    <citation type="journal article" date="2015" name="Fish Shellfish Immunol.">
        <title>Early steps in the European eel (Anguilla anguilla)-Vibrio vulnificus interaction in the gills: Role of the RtxA13 toxin.</title>
        <authorList>
            <person name="Callol A."/>
            <person name="Pajuelo D."/>
            <person name="Ebbesson L."/>
            <person name="Teles M."/>
            <person name="MacKenzie S."/>
            <person name="Amaro C."/>
        </authorList>
    </citation>
    <scope>NUCLEOTIDE SEQUENCE</scope>
</reference>
<accession>A0A0E9SGQ9</accession>
<protein>
    <submittedName>
        <fullName evidence="1">Uncharacterized protein</fullName>
    </submittedName>
</protein>
<dbReference type="EMBL" id="GBXM01068732">
    <property type="protein sequence ID" value="JAH39845.1"/>
    <property type="molecule type" value="Transcribed_RNA"/>
</dbReference>